<dbReference type="Gene3D" id="1.10.357.10">
    <property type="entry name" value="Tetracycline Repressor, domain 2"/>
    <property type="match status" value="1"/>
</dbReference>
<dbReference type="Gene3D" id="1.10.10.60">
    <property type="entry name" value="Homeodomain-like"/>
    <property type="match status" value="1"/>
</dbReference>
<dbReference type="OrthoDB" id="9796019at2"/>
<dbReference type="InterPro" id="IPR011075">
    <property type="entry name" value="TetR_C"/>
</dbReference>
<feature type="domain" description="HTH tetR-type" evidence="6">
    <location>
        <begin position="31"/>
        <end position="91"/>
    </location>
</feature>
<dbReference type="Pfam" id="PF16859">
    <property type="entry name" value="TetR_C_11"/>
    <property type="match status" value="1"/>
</dbReference>
<dbReference type="PRINTS" id="PR00455">
    <property type="entry name" value="HTHTETR"/>
</dbReference>
<keyword evidence="1" id="KW-0805">Transcription regulation</keyword>
<feature type="compositionally biased region" description="Acidic residues" evidence="5">
    <location>
        <begin position="1"/>
        <end position="11"/>
    </location>
</feature>
<evidence type="ECO:0000256" key="1">
    <source>
        <dbReference type="ARBA" id="ARBA00023015"/>
    </source>
</evidence>
<dbReference type="RefSeq" id="WP_097176584.1">
    <property type="nucleotide sequence ID" value="NZ_OBML01000016.1"/>
</dbReference>
<sequence length="216" mass="23464">MRDDDTTEDGAGDAAAAAPLARPSTGARRNPASADAIRQAAADILAEDGYARFSIEAVARRARAGKPTIYRWWPSKAALLLDVYHRQKHGVVTPDTGDLVEDLTAFLDSLFRHWRDTPTGPVFRSVIAEAQSDESAAEALGAYMEERFAQSAQMVERALRRGEIAAHVDPRLAIELVVSFAWCRLLTGRLDMETAAVRAAVCLFVDGWRAGSAQPA</sequence>
<gene>
    <name evidence="7" type="ORF">SAMN05421512_11640</name>
</gene>
<dbReference type="STRING" id="538381.GCA_001696535_04078"/>
<dbReference type="GO" id="GO:0000976">
    <property type="term" value="F:transcription cis-regulatory region binding"/>
    <property type="evidence" value="ECO:0007669"/>
    <property type="project" value="TreeGrafter"/>
</dbReference>
<feature type="region of interest" description="Disordered" evidence="5">
    <location>
        <begin position="1"/>
        <end position="33"/>
    </location>
</feature>
<evidence type="ECO:0000259" key="6">
    <source>
        <dbReference type="PROSITE" id="PS50977"/>
    </source>
</evidence>
<dbReference type="GO" id="GO:0003700">
    <property type="term" value="F:DNA-binding transcription factor activity"/>
    <property type="evidence" value="ECO:0007669"/>
    <property type="project" value="TreeGrafter"/>
</dbReference>
<keyword evidence="8" id="KW-1185">Reference proteome</keyword>
<keyword evidence="3" id="KW-0804">Transcription</keyword>
<evidence type="ECO:0000256" key="2">
    <source>
        <dbReference type="ARBA" id="ARBA00023125"/>
    </source>
</evidence>
<dbReference type="Pfam" id="PF00440">
    <property type="entry name" value="TetR_N"/>
    <property type="match status" value="1"/>
</dbReference>
<protein>
    <submittedName>
        <fullName evidence="7">Transcriptional regulator, TetR family</fullName>
    </submittedName>
</protein>
<dbReference type="InterPro" id="IPR001647">
    <property type="entry name" value="HTH_TetR"/>
</dbReference>
<evidence type="ECO:0000256" key="5">
    <source>
        <dbReference type="SAM" id="MobiDB-lite"/>
    </source>
</evidence>
<evidence type="ECO:0000256" key="3">
    <source>
        <dbReference type="ARBA" id="ARBA00023163"/>
    </source>
</evidence>
<evidence type="ECO:0000313" key="7">
    <source>
        <dbReference type="EMBL" id="SOC26462.1"/>
    </source>
</evidence>
<reference evidence="7 8" key="1">
    <citation type="submission" date="2017-08" db="EMBL/GenBank/DDBJ databases">
        <authorList>
            <person name="de Groot N.N."/>
        </authorList>
    </citation>
    <scope>NUCLEOTIDE SEQUENCE [LARGE SCALE GENOMIC DNA]</scope>
    <source>
        <strain evidence="7 8">USBA 352</strain>
    </source>
</reference>
<organism evidence="7 8">
    <name type="scientific">Stappia indica</name>
    <dbReference type="NCBI Taxonomy" id="538381"/>
    <lineage>
        <taxon>Bacteria</taxon>
        <taxon>Pseudomonadati</taxon>
        <taxon>Pseudomonadota</taxon>
        <taxon>Alphaproteobacteria</taxon>
        <taxon>Hyphomicrobiales</taxon>
        <taxon>Stappiaceae</taxon>
        <taxon>Stappia</taxon>
    </lineage>
</organism>
<dbReference type="PROSITE" id="PS50977">
    <property type="entry name" value="HTH_TETR_2"/>
    <property type="match status" value="1"/>
</dbReference>
<dbReference type="Proteomes" id="UP000219331">
    <property type="component" value="Unassembled WGS sequence"/>
</dbReference>
<accession>A0A285TRY5</accession>
<dbReference type="InterPro" id="IPR036271">
    <property type="entry name" value="Tet_transcr_reg_TetR-rel_C_sf"/>
</dbReference>
<evidence type="ECO:0000256" key="4">
    <source>
        <dbReference type="PROSITE-ProRule" id="PRU00335"/>
    </source>
</evidence>
<dbReference type="SUPFAM" id="SSF48498">
    <property type="entry name" value="Tetracyclin repressor-like, C-terminal domain"/>
    <property type="match status" value="1"/>
</dbReference>
<keyword evidence="2 4" id="KW-0238">DNA-binding</keyword>
<dbReference type="AlphaFoldDB" id="A0A285TRY5"/>
<dbReference type="PANTHER" id="PTHR30055:SF148">
    <property type="entry name" value="TETR-FAMILY TRANSCRIPTIONAL REGULATOR"/>
    <property type="match status" value="1"/>
</dbReference>
<evidence type="ECO:0000313" key="8">
    <source>
        <dbReference type="Proteomes" id="UP000219331"/>
    </source>
</evidence>
<dbReference type="InterPro" id="IPR050109">
    <property type="entry name" value="HTH-type_TetR-like_transc_reg"/>
</dbReference>
<dbReference type="InterPro" id="IPR009057">
    <property type="entry name" value="Homeodomain-like_sf"/>
</dbReference>
<feature type="DNA-binding region" description="H-T-H motif" evidence="4">
    <location>
        <begin position="54"/>
        <end position="73"/>
    </location>
</feature>
<name>A0A285TRY5_9HYPH</name>
<proteinExistence type="predicted"/>
<dbReference type="SUPFAM" id="SSF46689">
    <property type="entry name" value="Homeodomain-like"/>
    <property type="match status" value="1"/>
</dbReference>
<dbReference type="PANTHER" id="PTHR30055">
    <property type="entry name" value="HTH-TYPE TRANSCRIPTIONAL REGULATOR RUTR"/>
    <property type="match status" value="1"/>
</dbReference>
<dbReference type="EMBL" id="OBML01000016">
    <property type="protein sequence ID" value="SOC26462.1"/>
    <property type="molecule type" value="Genomic_DNA"/>
</dbReference>